<accession>A0AAW0E5P8</accession>
<evidence type="ECO:0000256" key="1">
    <source>
        <dbReference type="ARBA" id="ARBA00004496"/>
    </source>
</evidence>
<feature type="compositionally biased region" description="Basic and acidic residues" evidence="7">
    <location>
        <begin position="1476"/>
        <end position="1485"/>
    </location>
</feature>
<feature type="compositionally biased region" description="Polar residues" evidence="7">
    <location>
        <begin position="457"/>
        <end position="494"/>
    </location>
</feature>
<feature type="compositionally biased region" description="Low complexity" evidence="7">
    <location>
        <begin position="1281"/>
        <end position="1296"/>
    </location>
</feature>
<name>A0AAW0E5P8_9AGAR</name>
<protein>
    <submittedName>
        <fullName evidence="8">Uncharacterized protein</fullName>
    </submittedName>
</protein>
<dbReference type="Pfam" id="PF24681">
    <property type="entry name" value="Kelch_KLHDC2_KLHL20_DRC7"/>
    <property type="match status" value="1"/>
</dbReference>
<keyword evidence="5 6" id="KW-0175">Coiled coil</keyword>
<feature type="region of interest" description="Disordered" evidence="7">
    <location>
        <begin position="1460"/>
        <end position="1485"/>
    </location>
</feature>
<evidence type="ECO:0000256" key="5">
    <source>
        <dbReference type="ARBA" id="ARBA00023054"/>
    </source>
</evidence>
<feature type="region of interest" description="Disordered" evidence="7">
    <location>
        <begin position="1"/>
        <end position="146"/>
    </location>
</feature>
<evidence type="ECO:0000256" key="6">
    <source>
        <dbReference type="SAM" id="Coils"/>
    </source>
</evidence>
<feature type="coiled-coil region" evidence="6">
    <location>
        <begin position="797"/>
        <end position="915"/>
    </location>
</feature>
<sequence>MSFFSRKKHQQQPAQNAQVTVNQSPSAALAQVSAGASKESGLDSTRGPPNGMNSSSSQPQMQPAQQQPPPQQIQQQQLQQPSQQQAPPQQQQQQPQQQPQQQQSHPSYPWSTRRLNLLPPAVLNKPGVAPPSSPSPSPFPRYGHALPATATSSGDLFLFGGLVREAPRNDLYLFNVRDLSATLVQSAGDVPSPRVGHASAVVSNVLIVWGGDTKADPNMKARQGEKLDDGLYLLNLVSREWTRVSVNGPTPAGRYGHAVTMSNTSRFIVFGGQVDGEFLNDLWSFDLNSLRSRATWELIEPTSPERPAKRTGHVCVSYGDRLIIFGGTDGQYHYKDTWAFDFNTRKWSELKCIGYIPEAREGHAAALVDDVMYVFGGRGVDGKDLGDLAAFKVSNQRWYMFQNMGPAPSGRSGHAMASVGAKVFVLGGESFTPPKPDNPNYIHVLDTKHIKYPDASKSASGQPPQQTIQGRKPSVSATVPQQQRAMSPQGQPYHSDSHEDLRRSAASPPNAGQRSIKPTNGVAVQPFPTNAKGKAPMRGDETDSNAGEERESTRAMTPDQVVLAAVGQRARSPTVTSTGPGSRAVSPTNGLINPVEQQQAPNMMAAVNGIANVGVTGRSSPVVGDRKGSEPLVNPHGGSNTPSPTANGFRPGSRNGHVGHGHHGGSVGGGGSVSNVTADLIRDLKVKEMELEGAKRQINWMKEALGKATKAGFVYVGRSGSPLVEDRDEGQEEGNKELLLKFKQFKAQMQVVMADQAKKASEHVADAERIKVTAAQETAYYRAKLSALEASSESEVLRLERQRVSDLERDLSNIMNERWTQDRKINELNDSLALQTTLYEQAEARAADASKRAEMLDESHERLNTSHADLQSRHRGLESQLRDHAERLLTSTSSYEQAQAEMNGLREQVADLMQSRDQHVRALEQARTALQAASSRAGEVDSQLEHAIEKISALEIDLAEARSEAETRAAEAESTKARLADVENAWAKSREEADAFRALTTGSLGELLDSHKDLRADEDRLTRGYAEKMQAVDTEMNTLRQMLKEANQRVEESQSRLVEERQKAREHESQQSVLQGQVVMLRNQLSTALTDGGQLKKELTEKEADLQAKIKEASEMSVKLGMLRSYAAENGLGNVDEEDIAARSHGTSSMAIIELENKLAERTRLQENTERELSQALRRNREVEGQIGQLSTQLDRLRSSQSALSVGASNSAEADARVEEVERKLEETEKGYMNRMKQMEEDYQLAVHYVKGTEKMMRRMRDELTKQKNLNTQLQSDLDGARSGRAGSSRGINGRATPSSEDGHEAMRSQLVETQRNLQRAQTENKELHVRLESLERELDNLRDTLVASQRESDDRLTQVEELQHEVNRLQQSLVIARGGNEETMLERLSGENALLRRENEQLSHKIGLLLEVDQPTFGQGRPLSNISARRASTSSSENALAFEHLSSELDDWQRQLASSMSNRRPLSDFDSEPVSVERTRSPRT</sequence>
<feature type="compositionally biased region" description="Polar residues" evidence="7">
    <location>
        <begin position="11"/>
        <end position="26"/>
    </location>
</feature>
<feature type="region of interest" description="Disordered" evidence="7">
    <location>
        <begin position="622"/>
        <end position="673"/>
    </location>
</feature>
<dbReference type="Gene3D" id="2.120.10.80">
    <property type="entry name" value="Kelch-type beta propeller"/>
    <property type="match status" value="2"/>
</dbReference>
<feature type="region of interest" description="Disordered" evidence="7">
    <location>
        <begin position="567"/>
        <end position="588"/>
    </location>
</feature>
<feature type="compositionally biased region" description="Low complexity" evidence="7">
    <location>
        <begin position="72"/>
        <end position="107"/>
    </location>
</feature>
<evidence type="ECO:0000313" key="8">
    <source>
        <dbReference type="EMBL" id="KAK7059163.1"/>
    </source>
</evidence>
<feature type="compositionally biased region" description="Low complexity" evidence="7">
    <location>
        <begin position="54"/>
        <end position="65"/>
    </location>
</feature>
<keyword evidence="9" id="KW-1185">Reference proteome</keyword>
<feature type="compositionally biased region" description="Basic and acidic residues" evidence="7">
    <location>
        <begin position="537"/>
        <end position="553"/>
    </location>
</feature>
<feature type="region of interest" description="Disordered" evidence="7">
    <location>
        <begin position="1048"/>
        <end position="1071"/>
    </location>
</feature>
<evidence type="ECO:0000313" key="9">
    <source>
        <dbReference type="Proteomes" id="UP001383192"/>
    </source>
</evidence>
<keyword evidence="3" id="KW-0963">Cytoplasm</keyword>
<dbReference type="GO" id="GO:0005737">
    <property type="term" value="C:cytoplasm"/>
    <property type="evidence" value="ECO:0007669"/>
    <property type="project" value="UniProtKB-SubCell"/>
</dbReference>
<gene>
    <name evidence="8" type="ORF">VNI00_001790</name>
</gene>
<keyword evidence="4" id="KW-0677">Repeat</keyword>
<evidence type="ECO:0000256" key="2">
    <source>
        <dbReference type="ARBA" id="ARBA00022441"/>
    </source>
</evidence>
<dbReference type="SUPFAM" id="SSF117281">
    <property type="entry name" value="Kelch motif"/>
    <property type="match status" value="1"/>
</dbReference>
<keyword evidence="2" id="KW-0880">Kelch repeat</keyword>
<feature type="compositionally biased region" description="Polar residues" evidence="7">
    <location>
        <begin position="571"/>
        <end position="588"/>
    </location>
</feature>
<evidence type="ECO:0000256" key="3">
    <source>
        <dbReference type="ARBA" id="ARBA00022490"/>
    </source>
</evidence>
<feature type="coiled-coil region" evidence="6">
    <location>
        <begin position="944"/>
        <end position="982"/>
    </location>
</feature>
<feature type="compositionally biased region" description="Polar residues" evidence="7">
    <location>
        <begin position="637"/>
        <end position="646"/>
    </location>
</feature>
<proteinExistence type="predicted"/>
<feature type="region of interest" description="Disordered" evidence="7">
    <location>
        <begin position="453"/>
        <end position="555"/>
    </location>
</feature>
<feature type="compositionally biased region" description="Basic residues" evidence="7">
    <location>
        <begin position="1"/>
        <end position="10"/>
    </location>
</feature>
<comment type="caution">
    <text evidence="8">The sequence shown here is derived from an EMBL/GenBank/DDBJ whole genome shotgun (WGS) entry which is preliminary data.</text>
</comment>
<dbReference type="FunFam" id="2.120.10.80:FF:000049">
    <property type="entry name" value="Cell polarity protein (Tea1)"/>
    <property type="match status" value="1"/>
</dbReference>
<organism evidence="8 9">
    <name type="scientific">Paramarasmius palmivorus</name>
    <dbReference type="NCBI Taxonomy" id="297713"/>
    <lineage>
        <taxon>Eukaryota</taxon>
        <taxon>Fungi</taxon>
        <taxon>Dikarya</taxon>
        <taxon>Basidiomycota</taxon>
        <taxon>Agaricomycotina</taxon>
        <taxon>Agaricomycetes</taxon>
        <taxon>Agaricomycetidae</taxon>
        <taxon>Agaricales</taxon>
        <taxon>Marasmiineae</taxon>
        <taxon>Marasmiaceae</taxon>
        <taxon>Paramarasmius</taxon>
    </lineage>
</organism>
<dbReference type="InterPro" id="IPR015915">
    <property type="entry name" value="Kelch-typ_b-propeller"/>
</dbReference>
<evidence type="ECO:0000256" key="4">
    <source>
        <dbReference type="ARBA" id="ARBA00022737"/>
    </source>
</evidence>
<dbReference type="Proteomes" id="UP001383192">
    <property type="component" value="Unassembled WGS sequence"/>
</dbReference>
<feature type="compositionally biased region" description="Pro residues" evidence="7">
    <location>
        <begin position="128"/>
        <end position="139"/>
    </location>
</feature>
<reference evidence="8 9" key="1">
    <citation type="submission" date="2024-01" db="EMBL/GenBank/DDBJ databases">
        <title>A draft genome for a cacao thread blight-causing isolate of Paramarasmius palmivorus.</title>
        <authorList>
            <person name="Baruah I.K."/>
            <person name="Bukari Y."/>
            <person name="Amoako-Attah I."/>
            <person name="Meinhardt L.W."/>
            <person name="Bailey B.A."/>
            <person name="Cohen S.P."/>
        </authorList>
    </citation>
    <scope>NUCLEOTIDE SEQUENCE [LARGE SCALE GENOMIC DNA]</scope>
    <source>
        <strain evidence="8 9">GH-12</strain>
    </source>
</reference>
<evidence type="ECO:0000256" key="7">
    <source>
        <dbReference type="SAM" id="MobiDB-lite"/>
    </source>
</evidence>
<feature type="compositionally biased region" description="Basic and acidic residues" evidence="7">
    <location>
        <begin position="1048"/>
        <end position="1069"/>
    </location>
</feature>
<dbReference type="EMBL" id="JAYKXP010000004">
    <property type="protein sequence ID" value="KAK7059163.1"/>
    <property type="molecule type" value="Genomic_DNA"/>
</dbReference>
<feature type="compositionally biased region" description="Polar residues" evidence="7">
    <location>
        <begin position="1267"/>
        <end position="1276"/>
    </location>
</feature>
<dbReference type="SUPFAM" id="SSF57997">
    <property type="entry name" value="Tropomyosin"/>
    <property type="match status" value="1"/>
</dbReference>
<dbReference type="PANTHER" id="PTHR46093">
    <property type="entry name" value="ACYL-COA-BINDING DOMAIN-CONTAINING PROTEIN 5"/>
    <property type="match status" value="1"/>
</dbReference>
<dbReference type="PANTHER" id="PTHR46093:SF18">
    <property type="entry name" value="FIBRONECTIN TYPE-III DOMAIN-CONTAINING PROTEIN"/>
    <property type="match status" value="1"/>
</dbReference>
<comment type="subcellular location">
    <subcellularLocation>
        <location evidence="1">Cytoplasm</location>
    </subcellularLocation>
</comment>
<feature type="region of interest" description="Disordered" evidence="7">
    <location>
        <begin position="1266"/>
        <end position="1306"/>
    </location>
</feature>